<dbReference type="SUPFAM" id="SSF69189">
    <property type="entry name" value="Penicillin-binding protein associated domain"/>
    <property type="match status" value="1"/>
</dbReference>
<keyword evidence="8" id="KW-0378">Hydrolase</keyword>
<dbReference type="SMART" id="SM00936">
    <property type="entry name" value="PBP5_C"/>
    <property type="match status" value="1"/>
</dbReference>
<dbReference type="PRINTS" id="PR00725">
    <property type="entry name" value="DADACBPTASE1"/>
</dbReference>
<keyword evidence="19" id="KW-1185">Reference proteome</keyword>
<feature type="signal peptide" evidence="16">
    <location>
        <begin position="1"/>
        <end position="29"/>
    </location>
</feature>
<dbReference type="Pfam" id="PF07943">
    <property type="entry name" value="PBP5_C"/>
    <property type="match status" value="1"/>
</dbReference>
<feature type="domain" description="Peptidase S11 D-Ala-D-Ala carboxypeptidase A C-terminal" evidence="17">
    <location>
        <begin position="314"/>
        <end position="425"/>
    </location>
</feature>
<comment type="similarity">
    <text evidence="3 15">Belongs to the peptidase S11 family.</text>
</comment>
<keyword evidence="6" id="KW-0645">Protease</keyword>
<dbReference type="EMBL" id="QQAY01000028">
    <property type="protein sequence ID" value="RDI36640.1"/>
    <property type="molecule type" value="Genomic_DNA"/>
</dbReference>
<evidence type="ECO:0000256" key="4">
    <source>
        <dbReference type="ARBA" id="ARBA00012448"/>
    </source>
</evidence>
<evidence type="ECO:0000256" key="13">
    <source>
        <dbReference type="PIRSR" id="PIRSR618044-1"/>
    </source>
</evidence>
<evidence type="ECO:0000256" key="1">
    <source>
        <dbReference type="ARBA" id="ARBA00003217"/>
    </source>
</evidence>
<dbReference type="EC" id="3.4.16.4" evidence="4"/>
<feature type="chain" id="PRO_5017075136" description="serine-type D-Ala-D-Ala carboxypeptidase" evidence="16">
    <location>
        <begin position="30"/>
        <end position="455"/>
    </location>
</feature>
<evidence type="ECO:0000256" key="10">
    <source>
        <dbReference type="ARBA" id="ARBA00022984"/>
    </source>
</evidence>
<feature type="active site" evidence="13">
    <location>
        <position position="129"/>
    </location>
</feature>
<evidence type="ECO:0000256" key="7">
    <source>
        <dbReference type="ARBA" id="ARBA00022729"/>
    </source>
</evidence>
<dbReference type="GO" id="GO:0006508">
    <property type="term" value="P:proteolysis"/>
    <property type="evidence" value="ECO:0007669"/>
    <property type="project" value="UniProtKB-KW"/>
</dbReference>
<evidence type="ECO:0000256" key="14">
    <source>
        <dbReference type="PIRSR" id="PIRSR618044-2"/>
    </source>
</evidence>
<dbReference type="PANTHER" id="PTHR21581">
    <property type="entry name" value="D-ALANYL-D-ALANINE CARBOXYPEPTIDASE"/>
    <property type="match status" value="1"/>
</dbReference>
<dbReference type="GO" id="GO:0009002">
    <property type="term" value="F:serine-type D-Ala-D-Ala carboxypeptidase activity"/>
    <property type="evidence" value="ECO:0007669"/>
    <property type="project" value="UniProtKB-EC"/>
</dbReference>
<comment type="function">
    <text evidence="1">Removes C-terminal D-alanyl residues from sugar-peptide cell wall precursors.</text>
</comment>
<dbReference type="InterPro" id="IPR037167">
    <property type="entry name" value="Peptidase_S11_C_sf"/>
</dbReference>
<dbReference type="GO" id="GO:0071555">
    <property type="term" value="P:cell wall organization"/>
    <property type="evidence" value="ECO:0007669"/>
    <property type="project" value="UniProtKB-KW"/>
</dbReference>
<organism evidence="18 19">
    <name type="scientific">Falsibacillus pallidus</name>
    <dbReference type="NCBI Taxonomy" id="493781"/>
    <lineage>
        <taxon>Bacteria</taxon>
        <taxon>Bacillati</taxon>
        <taxon>Bacillota</taxon>
        <taxon>Bacilli</taxon>
        <taxon>Bacillales</taxon>
        <taxon>Bacillaceae</taxon>
        <taxon>Falsibacillus</taxon>
    </lineage>
</organism>
<sequence>MKRIMFQKTFVCLMVLIMALGLVQKPADAASAAINVNADAAILVEASTGKILFEKNADTSLGIASMTKMMTEYLLLEAIKEGKVKWDQKYTVSADISGLSHNTSLSNVPLRNGGQYNIEDLYHAMAIESANAAAIAIGQIIGGTNENFVKMMNDKAKELGMKNYKFVNATGLNNRDYKGPGYDLAIVGGPEDENVMSAKDVATLAYRLINDYPEVLETSSVPTMKFAEGTEDEFKMNNWIKMLDPNSKVYYEGLDGLKTGTTDLAGPCFTGTAERNGNRFISVVMNVKHDPTVDSYTARFNETEKIMNYAFSNFSIKEVLPKNGVLKSNKTIPVDKGKEKSVKIQTNKPLKIVVENGKENQYKPKVVLDKKKLTKDGKLTAPVKKGEEVGYIKVDSKEKNDLGYLPNTGKSDAKVSMVTKDAVEKANWFVLSMRAIGGFFGDIWHGITSTIKGWF</sequence>
<feature type="active site" description="Proton acceptor" evidence="13">
    <location>
        <position position="68"/>
    </location>
</feature>
<dbReference type="Gene3D" id="2.60.410.10">
    <property type="entry name" value="D-Ala-D-Ala carboxypeptidase, C-terminal domain"/>
    <property type="match status" value="1"/>
</dbReference>
<evidence type="ECO:0000256" key="11">
    <source>
        <dbReference type="ARBA" id="ARBA00023316"/>
    </source>
</evidence>
<evidence type="ECO:0000256" key="15">
    <source>
        <dbReference type="RuleBase" id="RU004016"/>
    </source>
</evidence>
<keyword evidence="11" id="KW-0961">Cell wall biogenesis/degradation</keyword>
<dbReference type="GO" id="GO:0009252">
    <property type="term" value="P:peptidoglycan biosynthetic process"/>
    <property type="evidence" value="ECO:0007669"/>
    <property type="project" value="UniProtKB-UniPathway"/>
</dbReference>
<reference evidence="18 19" key="1">
    <citation type="submission" date="2018-07" db="EMBL/GenBank/DDBJ databases">
        <title>Genomic Encyclopedia of Type Strains, Phase IV (KMG-IV): sequencing the most valuable type-strain genomes for metagenomic binning, comparative biology and taxonomic classification.</title>
        <authorList>
            <person name="Goeker M."/>
        </authorList>
    </citation>
    <scope>NUCLEOTIDE SEQUENCE [LARGE SCALE GENOMIC DNA]</scope>
    <source>
        <strain evidence="18 19">DSM 25281</strain>
    </source>
</reference>
<dbReference type="OrthoDB" id="9791132at2"/>
<dbReference type="UniPathway" id="UPA00219"/>
<evidence type="ECO:0000256" key="12">
    <source>
        <dbReference type="ARBA" id="ARBA00034000"/>
    </source>
</evidence>
<feature type="binding site" evidence="14">
    <location>
        <position position="258"/>
    </location>
    <ligand>
        <name>substrate</name>
    </ligand>
</feature>
<dbReference type="InterPro" id="IPR015956">
    <property type="entry name" value="Peniciliin-bd_prot_C_sf"/>
</dbReference>
<evidence type="ECO:0000313" key="18">
    <source>
        <dbReference type="EMBL" id="RDI36640.1"/>
    </source>
</evidence>
<gene>
    <name evidence="18" type="ORF">DFR59_12818</name>
</gene>
<accession>A0A370G089</accession>
<evidence type="ECO:0000256" key="9">
    <source>
        <dbReference type="ARBA" id="ARBA00022960"/>
    </source>
</evidence>
<evidence type="ECO:0000256" key="2">
    <source>
        <dbReference type="ARBA" id="ARBA00004752"/>
    </source>
</evidence>
<dbReference type="InterPro" id="IPR001967">
    <property type="entry name" value="Peptidase_S11_N"/>
</dbReference>
<dbReference type="AlphaFoldDB" id="A0A370G089"/>
<dbReference type="Pfam" id="PF00768">
    <property type="entry name" value="Peptidase_S11"/>
    <property type="match status" value="1"/>
</dbReference>
<dbReference type="Gene3D" id="3.40.710.10">
    <property type="entry name" value="DD-peptidase/beta-lactamase superfamily"/>
    <property type="match status" value="1"/>
</dbReference>
<name>A0A370G089_9BACI</name>
<dbReference type="PANTHER" id="PTHR21581:SF11">
    <property type="entry name" value="D-ALANYL-D-ALANINE CARBOXYPEPTIDASE DACA"/>
    <property type="match status" value="1"/>
</dbReference>
<protein>
    <recommendedName>
        <fullName evidence="4">serine-type D-Ala-D-Ala carboxypeptidase</fullName>
        <ecNumber evidence="4">3.4.16.4</ecNumber>
    </recommendedName>
</protein>
<evidence type="ECO:0000256" key="16">
    <source>
        <dbReference type="SAM" id="SignalP"/>
    </source>
</evidence>
<keyword evidence="9" id="KW-0133">Cell shape</keyword>
<comment type="pathway">
    <text evidence="2">Cell wall biogenesis; peptidoglycan biosynthesis.</text>
</comment>
<comment type="catalytic activity">
    <reaction evidence="12">
        <text>Preferential cleavage: (Ac)2-L-Lys-D-Ala-|-D-Ala. Also transpeptidation of peptidyl-alanyl moieties that are N-acyl substituents of D-alanine.</text>
        <dbReference type="EC" id="3.4.16.4"/>
    </reaction>
</comment>
<evidence type="ECO:0000256" key="5">
    <source>
        <dbReference type="ARBA" id="ARBA00022645"/>
    </source>
</evidence>
<keyword evidence="10" id="KW-0573">Peptidoglycan synthesis</keyword>
<evidence type="ECO:0000313" key="19">
    <source>
        <dbReference type="Proteomes" id="UP000255326"/>
    </source>
</evidence>
<dbReference type="SUPFAM" id="SSF56601">
    <property type="entry name" value="beta-lactamase/transpeptidase-like"/>
    <property type="match status" value="1"/>
</dbReference>
<evidence type="ECO:0000256" key="6">
    <source>
        <dbReference type="ARBA" id="ARBA00022670"/>
    </source>
</evidence>
<dbReference type="GO" id="GO:0008360">
    <property type="term" value="P:regulation of cell shape"/>
    <property type="evidence" value="ECO:0007669"/>
    <property type="project" value="UniProtKB-KW"/>
</dbReference>
<feature type="active site" description="Acyl-ester intermediate" evidence="13">
    <location>
        <position position="65"/>
    </location>
</feature>
<proteinExistence type="inferred from homology"/>
<evidence type="ECO:0000256" key="3">
    <source>
        <dbReference type="ARBA" id="ARBA00007164"/>
    </source>
</evidence>
<dbReference type="InterPro" id="IPR012338">
    <property type="entry name" value="Beta-lactam/transpept-like"/>
</dbReference>
<keyword evidence="7 16" id="KW-0732">Signal</keyword>
<evidence type="ECO:0000259" key="17">
    <source>
        <dbReference type="SMART" id="SM00936"/>
    </source>
</evidence>
<evidence type="ECO:0000256" key="8">
    <source>
        <dbReference type="ARBA" id="ARBA00022801"/>
    </source>
</evidence>
<comment type="caution">
    <text evidence="18">The sequence shown here is derived from an EMBL/GenBank/DDBJ whole genome shotgun (WGS) entry which is preliminary data.</text>
</comment>
<dbReference type="Proteomes" id="UP000255326">
    <property type="component" value="Unassembled WGS sequence"/>
</dbReference>
<keyword evidence="5 18" id="KW-0121">Carboxypeptidase</keyword>
<dbReference type="InterPro" id="IPR018044">
    <property type="entry name" value="Peptidase_S11"/>
</dbReference>
<dbReference type="InterPro" id="IPR012907">
    <property type="entry name" value="Peptidase_S11_C"/>
</dbReference>